<comment type="caution">
    <text evidence="3">The sequence shown here is derived from an EMBL/GenBank/DDBJ whole genome shotgun (WGS) entry which is preliminary data.</text>
</comment>
<protein>
    <submittedName>
        <fullName evidence="3">Rv2175c family DNA-binding protein</fullName>
    </submittedName>
</protein>
<keyword evidence="4" id="KW-1185">Reference proteome</keyword>
<name>A0ABW4PZT1_9MICO</name>
<dbReference type="InterPro" id="IPR048576">
    <property type="entry name" value="Rv2175c_wHTH"/>
</dbReference>
<dbReference type="GO" id="GO:0003677">
    <property type="term" value="F:DNA binding"/>
    <property type="evidence" value="ECO:0007669"/>
    <property type="project" value="UniProtKB-KW"/>
</dbReference>
<dbReference type="Pfam" id="PF18367">
    <property type="entry name" value="Rv2175c_C"/>
    <property type="match status" value="1"/>
</dbReference>
<accession>A0ABW4PZT1</accession>
<evidence type="ECO:0000313" key="4">
    <source>
        <dbReference type="Proteomes" id="UP001597280"/>
    </source>
</evidence>
<sequence length="117" mass="13061">MDDLENLITQWLPLPDVAERLDVEVSQVRRLIEEGKLVAVRRGDPVVRSVPEELLVDGEIAPHLAGTITLLRDGGFSDVELLAWLFQADDTLPGRPIDQLRAGQRGEVRRRAQALAF</sequence>
<organism evidence="3 4">
    <name type="scientific">Brachybacterium rhamnosum</name>
    <dbReference type="NCBI Taxonomy" id="173361"/>
    <lineage>
        <taxon>Bacteria</taxon>
        <taxon>Bacillati</taxon>
        <taxon>Actinomycetota</taxon>
        <taxon>Actinomycetes</taxon>
        <taxon>Micrococcales</taxon>
        <taxon>Dermabacteraceae</taxon>
        <taxon>Brachybacterium</taxon>
    </lineage>
</organism>
<keyword evidence="3" id="KW-0238">DNA-binding</keyword>
<feature type="domain" description="Rv2175c C-terminal" evidence="1">
    <location>
        <begin position="63"/>
        <end position="116"/>
    </location>
</feature>
<dbReference type="Pfam" id="PF21531">
    <property type="entry name" value="Rv2175c_wHTH"/>
    <property type="match status" value="1"/>
</dbReference>
<gene>
    <name evidence="3" type="ORF">ACFSDA_11255</name>
</gene>
<dbReference type="EMBL" id="JBHUFL010000003">
    <property type="protein sequence ID" value="MFD1835644.1"/>
    <property type="molecule type" value="Genomic_DNA"/>
</dbReference>
<proteinExistence type="predicted"/>
<evidence type="ECO:0000313" key="3">
    <source>
        <dbReference type="EMBL" id="MFD1835644.1"/>
    </source>
</evidence>
<reference evidence="4" key="1">
    <citation type="journal article" date="2019" name="Int. J. Syst. Evol. Microbiol.">
        <title>The Global Catalogue of Microorganisms (GCM) 10K type strain sequencing project: providing services to taxonomists for standard genome sequencing and annotation.</title>
        <authorList>
            <consortium name="The Broad Institute Genomics Platform"/>
            <consortium name="The Broad Institute Genome Sequencing Center for Infectious Disease"/>
            <person name="Wu L."/>
            <person name="Ma J."/>
        </authorList>
    </citation>
    <scope>NUCLEOTIDE SEQUENCE [LARGE SCALE GENOMIC DNA]</scope>
    <source>
        <strain evidence="4">JCM 11650</strain>
    </source>
</reference>
<dbReference type="RefSeq" id="WP_343904777.1">
    <property type="nucleotide sequence ID" value="NZ_BAAAIS010000003.1"/>
</dbReference>
<evidence type="ECO:0000259" key="1">
    <source>
        <dbReference type="Pfam" id="PF18367"/>
    </source>
</evidence>
<feature type="domain" description="DNA-binding protein Rv2175c wHTH" evidence="2">
    <location>
        <begin position="10"/>
        <end position="55"/>
    </location>
</feature>
<dbReference type="InterPro" id="IPR041098">
    <property type="entry name" value="Rv2175c_C"/>
</dbReference>
<dbReference type="Proteomes" id="UP001597280">
    <property type="component" value="Unassembled WGS sequence"/>
</dbReference>
<evidence type="ECO:0000259" key="2">
    <source>
        <dbReference type="Pfam" id="PF21531"/>
    </source>
</evidence>